<protein>
    <submittedName>
        <fullName evidence="2">Uncharacterized protein</fullName>
    </submittedName>
</protein>
<reference evidence="2 3" key="1">
    <citation type="submission" date="2020-08" db="EMBL/GenBank/DDBJ databases">
        <title>Genome public.</title>
        <authorList>
            <person name="Liu C."/>
            <person name="Sun Q."/>
        </authorList>
    </citation>
    <scope>NUCLEOTIDE SEQUENCE [LARGE SCALE GENOMIC DNA]</scope>
    <source>
        <strain evidence="2 3">NSJ-27</strain>
    </source>
</reference>
<proteinExistence type="predicted"/>
<dbReference type="EMBL" id="JACOQK010000001">
    <property type="protein sequence ID" value="MBC5786936.1"/>
    <property type="molecule type" value="Genomic_DNA"/>
</dbReference>
<dbReference type="RefSeq" id="WP_186996109.1">
    <property type="nucleotide sequence ID" value="NZ_JACOQK010000001.1"/>
</dbReference>
<accession>A0ABR7IP92</accession>
<evidence type="ECO:0000313" key="3">
    <source>
        <dbReference type="Proteomes" id="UP000649151"/>
    </source>
</evidence>
<organism evidence="2 3">
    <name type="scientific">Clostridium facile</name>
    <dbReference type="NCBI Taxonomy" id="2763035"/>
    <lineage>
        <taxon>Bacteria</taxon>
        <taxon>Bacillati</taxon>
        <taxon>Bacillota</taxon>
        <taxon>Clostridia</taxon>
        <taxon>Eubacteriales</taxon>
        <taxon>Clostridiaceae</taxon>
        <taxon>Clostridium</taxon>
    </lineage>
</organism>
<keyword evidence="3" id="KW-1185">Reference proteome</keyword>
<feature type="region of interest" description="Disordered" evidence="1">
    <location>
        <begin position="1"/>
        <end position="54"/>
    </location>
</feature>
<feature type="compositionally biased region" description="Polar residues" evidence="1">
    <location>
        <begin position="14"/>
        <end position="31"/>
    </location>
</feature>
<comment type="caution">
    <text evidence="2">The sequence shown here is derived from an EMBL/GenBank/DDBJ whole genome shotgun (WGS) entry which is preliminary data.</text>
</comment>
<dbReference type="Proteomes" id="UP000649151">
    <property type="component" value="Unassembled WGS sequence"/>
</dbReference>
<gene>
    <name evidence="2" type="ORF">H8Z77_02715</name>
</gene>
<evidence type="ECO:0000256" key="1">
    <source>
        <dbReference type="SAM" id="MobiDB-lite"/>
    </source>
</evidence>
<evidence type="ECO:0000313" key="2">
    <source>
        <dbReference type="EMBL" id="MBC5786936.1"/>
    </source>
</evidence>
<sequence>MKIYQNLPDVRLQHFTNKSPSSRGSNGTKAAQHSKKGEKTAAPPVLGCCHPVVS</sequence>
<name>A0ABR7IP92_9CLOT</name>